<evidence type="ECO:0000256" key="2">
    <source>
        <dbReference type="ARBA" id="ARBA00022801"/>
    </source>
</evidence>
<feature type="domain" description="Helicase C-terminal" evidence="6">
    <location>
        <begin position="235"/>
        <end position="425"/>
    </location>
</feature>
<dbReference type="InterPro" id="IPR027417">
    <property type="entry name" value="P-loop_NTPase"/>
</dbReference>
<dbReference type="PANTHER" id="PTHR47961">
    <property type="entry name" value="DNA POLYMERASE THETA, PUTATIVE (AFU_ORTHOLOGUE AFUA_1G05260)-RELATED"/>
    <property type="match status" value="1"/>
</dbReference>
<dbReference type="GO" id="GO:0140097">
    <property type="term" value="F:catalytic activity, acting on DNA"/>
    <property type="evidence" value="ECO:0007669"/>
    <property type="project" value="UniProtKB-ARBA"/>
</dbReference>
<proteinExistence type="predicted"/>
<dbReference type="Proteomes" id="UP000240322">
    <property type="component" value="Unassembled WGS sequence"/>
</dbReference>
<keyword evidence="4" id="KW-0067">ATP-binding</keyword>
<dbReference type="GO" id="GO:0005524">
    <property type="term" value="F:ATP binding"/>
    <property type="evidence" value="ECO:0007669"/>
    <property type="project" value="UniProtKB-KW"/>
</dbReference>
<dbReference type="PROSITE" id="PS51192">
    <property type="entry name" value="HELICASE_ATP_BIND_1"/>
    <property type="match status" value="1"/>
</dbReference>
<dbReference type="InterPro" id="IPR014001">
    <property type="entry name" value="Helicase_ATP-bd"/>
</dbReference>
<comment type="caution">
    <text evidence="7">The sequence shown here is derived from an EMBL/GenBank/DDBJ whole genome shotgun (WGS) entry which is preliminary data.</text>
</comment>
<dbReference type="SMART" id="SM00487">
    <property type="entry name" value="DEXDc"/>
    <property type="match status" value="1"/>
</dbReference>
<feature type="domain" description="Helicase ATP-binding" evidence="5">
    <location>
        <begin position="38"/>
        <end position="189"/>
    </location>
</feature>
<evidence type="ECO:0008006" key="9">
    <source>
        <dbReference type="Google" id="ProtNLM"/>
    </source>
</evidence>
<dbReference type="InterPro" id="IPR011545">
    <property type="entry name" value="DEAD/DEAH_box_helicase_dom"/>
</dbReference>
<organism evidence="7 8">
    <name type="scientific">Candidatus Marsarchaeota G2 archaeon OSP_D</name>
    <dbReference type="NCBI Taxonomy" id="1978157"/>
    <lineage>
        <taxon>Archaea</taxon>
        <taxon>Candidatus Marsarchaeota</taxon>
        <taxon>Candidatus Marsarchaeota group 2</taxon>
    </lineage>
</organism>
<evidence type="ECO:0000259" key="6">
    <source>
        <dbReference type="PROSITE" id="PS51194"/>
    </source>
</evidence>
<sequence>MARRGWVGRLSVHPEVSPEDVRRLLGVEWNEAQRQAVDVLQSTKKNVLLVAPTGSGKSAVGYCALALSGGGYYLAPTRALCYEKAEELSRIFGRDNVVITNKDYSATPHLLRSALVRVTTPFKLAQYLTSVPPSGTVVVDEVHNLTPEVETILTEVKRLPGVRVVALSATLSDEDVARMAKWLDAVVVEPQVKRPVPLTVKAIQATPTIKLDPEPLPVLSTPLGDYLSQEEFIANYTAHLLTEEPDACVLVWAPTRRMCDTLAGLIAEAVINRGVYALGADARILSSSPSDEKLAQTVRAGVGIHHGGVSQANRELVYNLFREKKLRVVATAYTLTQGVNLPARHVVVTTLFETQEKLMDPSTFHQLAGRAGRPGLDPYGAVHVVVQSEAEKAYLEEVILKTKATPLESRIAGDWFLTKMVMHLIYTTKQRGAVLSFFDSTFYAAVRDAEEVKTRAAEVVERLRREGVIQESTGGALGFTSKTWEAAARLFMHPEEARLARDIPSTLSYRAAVENAITYVVKPQGEWRSFDQAAKEAAQFGLLTYYASSSYEARQISDLAQAFFDTAALFNAALHGWRSEQAKAARDVAERFSYADMDVFRELRETLPHSIFKNFVRNFARSVINGTMTPEDIEAAAGRIFWNRRGDGKLKEEFRKILLNTLTQPGRRV</sequence>
<name>A0A2R6AWR4_9ARCH</name>
<dbReference type="Gene3D" id="3.40.50.300">
    <property type="entry name" value="P-loop containing nucleotide triphosphate hydrolases"/>
    <property type="match status" value="2"/>
</dbReference>
<dbReference type="InterPro" id="IPR003593">
    <property type="entry name" value="AAA+_ATPase"/>
</dbReference>
<evidence type="ECO:0000256" key="3">
    <source>
        <dbReference type="ARBA" id="ARBA00022806"/>
    </source>
</evidence>
<dbReference type="Pfam" id="PF00271">
    <property type="entry name" value="Helicase_C"/>
    <property type="match status" value="1"/>
</dbReference>
<dbReference type="InterPro" id="IPR050474">
    <property type="entry name" value="Hel308_SKI2-like"/>
</dbReference>
<reference evidence="7 8" key="1">
    <citation type="submission" date="2017-04" db="EMBL/GenBank/DDBJ databases">
        <title>Novel microbial lineages endemic to geothermal iron-oxide mats fill important gaps in the evolutionary history of Archaea.</title>
        <authorList>
            <person name="Jay Z.J."/>
            <person name="Beam J.P."/>
            <person name="Dlakic M."/>
            <person name="Rusch D.B."/>
            <person name="Kozubal M.A."/>
            <person name="Inskeep W.P."/>
        </authorList>
    </citation>
    <scope>NUCLEOTIDE SEQUENCE [LARGE SCALE GENOMIC DNA]</scope>
    <source>
        <strain evidence="7">OSP_D</strain>
    </source>
</reference>
<dbReference type="GO" id="GO:0016787">
    <property type="term" value="F:hydrolase activity"/>
    <property type="evidence" value="ECO:0007669"/>
    <property type="project" value="UniProtKB-KW"/>
</dbReference>
<dbReference type="GO" id="GO:0004386">
    <property type="term" value="F:helicase activity"/>
    <property type="evidence" value="ECO:0007669"/>
    <property type="project" value="UniProtKB-KW"/>
</dbReference>
<accession>A0A2R6AWR4</accession>
<evidence type="ECO:0000256" key="4">
    <source>
        <dbReference type="ARBA" id="ARBA00022840"/>
    </source>
</evidence>
<dbReference type="AlphaFoldDB" id="A0A2R6AWR4"/>
<dbReference type="Pfam" id="PF00270">
    <property type="entry name" value="DEAD"/>
    <property type="match status" value="1"/>
</dbReference>
<dbReference type="GO" id="GO:0003676">
    <property type="term" value="F:nucleic acid binding"/>
    <property type="evidence" value="ECO:0007669"/>
    <property type="project" value="InterPro"/>
</dbReference>
<evidence type="ECO:0000259" key="5">
    <source>
        <dbReference type="PROSITE" id="PS51192"/>
    </source>
</evidence>
<keyword evidence="2" id="KW-0378">Hydrolase</keyword>
<evidence type="ECO:0000256" key="1">
    <source>
        <dbReference type="ARBA" id="ARBA00022741"/>
    </source>
</evidence>
<keyword evidence="3" id="KW-0347">Helicase</keyword>
<dbReference type="SUPFAM" id="SSF52540">
    <property type="entry name" value="P-loop containing nucleoside triphosphate hydrolases"/>
    <property type="match status" value="1"/>
</dbReference>
<dbReference type="SMART" id="SM00490">
    <property type="entry name" value="HELICc"/>
    <property type="match status" value="1"/>
</dbReference>
<keyword evidence="1" id="KW-0547">Nucleotide-binding</keyword>
<dbReference type="InterPro" id="IPR001650">
    <property type="entry name" value="Helicase_C-like"/>
</dbReference>
<dbReference type="EMBL" id="NEXE01000046">
    <property type="protein sequence ID" value="PSN90814.1"/>
    <property type="molecule type" value="Genomic_DNA"/>
</dbReference>
<dbReference type="PANTHER" id="PTHR47961:SF10">
    <property type="entry name" value="ATP-DEPENDENT DNA HELICASE HEL308"/>
    <property type="match status" value="1"/>
</dbReference>
<gene>
    <name evidence="7" type="ORF">B9Q03_05955</name>
</gene>
<evidence type="ECO:0000313" key="8">
    <source>
        <dbReference type="Proteomes" id="UP000240322"/>
    </source>
</evidence>
<dbReference type="PROSITE" id="PS51194">
    <property type="entry name" value="HELICASE_CTER"/>
    <property type="match status" value="1"/>
</dbReference>
<evidence type="ECO:0000313" key="7">
    <source>
        <dbReference type="EMBL" id="PSN90814.1"/>
    </source>
</evidence>
<protein>
    <recommendedName>
        <fullName evidence="9">DEAD/DEAH box helicase</fullName>
    </recommendedName>
</protein>
<dbReference type="SMART" id="SM00382">
    <property type="entry name" value="AAA"/>
    <property type="match status" value="1"/>
</dbReference>